<dbReference type="SUPFAM" id="SSF50182">
    <property type="entry name" value="Sm-like ribonucleoproteins"/>
    <property type="match status" value="1"/>
</dbReference>
<comment type="similarity">
    <text evidence="2">Belongs to the MscS (TC 1.A.23) family.</text>
</comment>
<dbReference type="InterPro" id="IPR045276">
    <property type="entry name" value="YbiO_bact"/>
</dbReference>
<dbReference type="RefSeq" id="WP_307395854.1">
    <property type="nucleotide sequence ID" value="NZ_BAAADK010000046.1"/>
</dbReference>
<comment type="caution">
    <text evidence="11">The sequence shown here is derived from an EMBL/GenBank/DDBJ whole genome shotgun (WGS) entry which is preliminary data.</text>
</comment>
<accession>A0ABT9W223</accession>
<dbReference type="Pfam" id="PF21088">
    <property type="entry name" value="MS_channel_1st"/>
    <property type="match status" value="1"/>
</dbReference>
<dbReference type="PANTHER" id="PTHR30460:SF0">
    <property type="entry name" value="MODERATE CONDUCTANCE MECHANOSENSITIVE CHANNEL YBIO"/>
    <property type="match status" value="1"/>
</dbReference>
<keyword evidence="4 7" id="KW-0812">Transmembrane</keyword>
<evidence type="ECO:0000313" key="11">
    <source>
        <dbReference type="EMBL" id="MDQ0167119.1"/>
    </source>
</evidence>
<sequence length="278" mass="30762">MNDSGGLQNLWNNTYEWLSRPELWLHIGSVAVKIFLIYLAAKICIGIFKKTVDRMLRERVKGPVQLSQKRSKTLSSLLNNIAVNVIYFIAILLILAEFNIALGPLLAGAGVVGLAIGFGAQGLVKDVVTGFFIIYEDQFSVGDYIDTAGYSGTVQEIGLRVTKIKDWTGKIHIIPNGSITHVTNHSKENGVAVLDVGVPLKEDISRVEGVVEAVARYVKEKEEAVIGEPVIMGVEELSGSGTVIRLTLECQPMTHWAITRKLRRELKEEFEKLEIEMK</sequence>
<evidence type="ECO:0000256" key="6">
    <source>
        <dbReference type="ARBA" id="ARBA00023136"/>
    </source>
</evidence>
<dbReference type="InterPro" id="IPR023408">
    <property type="entry name" value="MscS_beta-dom_sf"/>
</dbReference>
<dbReference type="Gene3D" id="1.10.287.1260">
    <property type="match status" value="1"/>
</dbReference>
<evidence type="ECO:0000256" key="1">
    <source>
        <dbReference type="ARBA" id="ARBA00004651"/>
    </source>
</evidence>
<dbReference type="SUPFAM" id="SSF82861">
    <property type="entry name" value="Mechanosensitive channel protein MscS (YggB), transmembrane region"/>
    <property type="match status" value="1"/>
</dbReference>
<keyword evidence="3" id="KW-1003">Cell membrane</keyword>
<protein>
    <submittedName>
        <fullName evidence="11">Small conductance mechanosensitive channel</fullName>
    </submittedName>
</protein>
<reference evidence="11 12" key="1">
    <citation type="submission" date="2023-07" db="EMBL/GenBank/DDBJ databases">
        <title>Genomic Encyclopedia of Type Strains, Phase IV (KMG-IV): sequencing the most valuable type-strain genomes for metagenomic binning, comparative biology and taxonomic classification.</title>
        <authorList>
            <person name="Goeker M."/>
        </authorList>
    </citation>
    <scope>NUCLEOTIDE SEQUENCE [LARGE SCALE GENOMIC DNA]</scope>
    <source>
        <strain evidence="11 12">DSM 12751</strain>
    </source>
</reference>
<dbReference type="InterPro" id="IPR011066">
    <property type="entry name" value="MscS_channel_C_sf"/>
</dbReference>
<dbReference type="InterPro" id="IPR006685">
    <property type="entry name" value="MscS_channel_2nd"/>
</dbReference>
<feature type="domain" description="Mechanosensitive ion channel transmembrane helices 2/3" evidence="10">
    <location>
        <begin position="80"/>
        <end position="121"/>
    </location>
</feature>
<organism evidence="11 12">
    <name type="scientific">Caldalkalibacillus horti</name>
    <dbReference type="NCBI Taxonomy" id="77523"/>
    <lineage>
        <taxon>Bacteria</taxon>
        <taxon>Bacillati</taxon>
        <taxon>Bacillota</taxon>
        <taxon>Bacilli</taxon>
        <taxon>Bacillales</taxon>
        <taxon>Bacillaceae</taxon>
        <taxon>Caldalkalibacillus</taxon>
    </lineage>
</organism>
<evidence type="ECO:0000256" key="4">
    <source>
        <dbReference type="ARBA" id="ARBA00022692"/>
    </source>
</evidence>
<feature type="domain" description="Mechanosensitive ion channel MscS C-terminal" evidence="9">
    <location>
        <begin position="193"/>
        <end position="277"/>
    </location>
</feature>
<name>A0ABT9W223_9BACI</name>
<feature type="transmembrane region" description="Helical" evidence="7">
    <location>
        <begin position="23"/>
        <end position="48"/>
    </location>
</feature>
<keyword evidence="12" id="KW-1185">Reference proteome</keyword>
<keyword evidence="5 7" id="KW-1133">Transmembrane helix</keyword>
<evidence type="ECO:0000259" key="8">
    <source>
        <dbReference type="Pfam" id="PF00924"/>
    </source>
</evidence>
<dbReference type="InterPro" id="IPR049278">
    <property type="entry name" value="MS_channel_C"/>
</dbReference>
<dbReference type="Proteomes" id="UP001235840">
    <property type="component" value="Unassembled WGS sequence"/>
</dbReference>
<dbReference type="Gene3D" id="3.30.70.100">
    <property type="match status" value="1"/>
</dbReference>
<dbReference type="PANTHER" id="PTHR30460">
    <property type="entry name" value="MODERATE CONDUCTANCE MECHANOSENSITIVE CHANNEL YBIO"/>
    <property type="match status" value="1"/>
</dbReference>
<dbReference type="Gene3D" id="2.30.30.60">
    <property type="match status" value="1"/>
</dbReference>
<gene>
    <name evidence="11" type="ORF">J2S11_003044</name>
</gene>
<keyword evidence="6 7" id="KW-0472">Membrane</keyword>
<evidence type="ECO:0000259" key="9">
    <source>
        <dbReference type="Pfam" id="PF21082"/>
    </source>
</evidence>
<proteinExistence type="inferred from homology"/>
<feature type="domain" description="Mechanosensitive ion channel MscS" evidence="8">
    <location>
        <begin position="123"/>
        <end position="187"/>
    </location>
</feature>
<dbReference type="Pfam" id="PF00924">
    <property type="entry name" value="MS_channel_2nd"/>
    <property type="match status" value="1"/>
</dbReference>
<feature type="transmembrane region" description="Helical" evidence="7">
    <location>
        <begin position="77"/>
        <end position="96"/>
    </location>
</feature>
<dbReference type="SUPFAM" id="SSF82689">
    <property type="entry name" value="Mechanosensitive channel protein MscS (YggB), C-terminal domain"/>
    <property type="match status" value="1"/>
</dbReference>
<dbReference type="InterPro" id="IPR010920">
    <property type="entry name" value="LSM_dom_sf"/>
</dbReference>
<evidence type="ECO:0000256" key="5">
    <source>
        <dbReference type="ARBA" id="ARBA00022989"/>
    </source>
</evidence>
<dbReference type="InterPro" id="IPR049142">
    <property type="entry name" value="MS_channel_1st"/>
</dbReference>
<dbReference type="InterPro" id="IPR011014">
    <property type="entry name" value="MscS_channel_TM-2"/>
</dbReference>
<evidence type="ECO:0000259" key="10">
    <source>
        <dbReference type="Pfam" id="PF21088"/>
    </source>
</evidence>
<evidence type="ECO:0000313" key="12">
    <source>
        <dbReference type="Proteomes" id="UP001235840"/>
    </source>
</evidence>
<evidence type="ECO:0000256" key="3">
    <source>
        <dbReference type="ARBA" id="ARBA00022475"/>
    </source>
</evidence>
<dbReference type="Pfam" id="PF21082">
    <property type="entry name" value="MS_channel_3rd"/>
    <property type="match status" value="1"/>
</dbReference>
<feature type="transmembrane region" description="Helical" evidence="7">
    <location>
        <begin position="102"/>
        <end position="124"/>
    </location>
</feature>
<evidence type="ECO:0000256" key="2">
    <source>
        <dbReference type="ARBA" id="ARBA00008017"/>
    </source>
</evidence>
<evidence type="ECO:0000256" key="7">
    <source>
        <dbReference type="SAM" id="Phobius"/>
    </source>
</evidence>
<dbReference type="EMBL" id="JAUSTY010000013">
    <property type="protein sequence ID" value="MDQ0167119.1"/>
    <property type="molecule type" value="Genomic_DNA"/>
</dbReference>
<comment type="subcellular location">
    <subcellularLocation>
        <location evidence="1">Cell membrane</location>
        <topology evidence="1">Multi-pass membrane protein</topology>
    </subcellularLocation>
</comment>